<dbReference type="Proteomes" id="UP000028725">
    <property type="component" value="Unassembled WGS sequence"/>
</dbReference>
<evidence type="ECO:0008006" key="4">
    <source>
        <dbReference type="Google" id="ProtNLM"/>
    </source>
</evidence>
<evidence type="ECO:0000313" key="2">
    <source>
        <dbReference type="EMBL" id="KFE68008.1"/>
    </source>
</evidence>
<dbReference type="OrthoDB" id="5523461at2"/>
<organism evidence="2 3">
    <name type="scientific">Hyalangium minutum</name>
    <dbReference type="NCBI Taxonomy" id="394096"/>
    <lineage>
        <taxon>Bacteria</taxon>
        <taxon>Pseudomonadati</taxon>
        <taxon>Myxococcota</taxon>
        <taxon>Myxococcia</taxon>
        <taxon>Myxococcales</taxon>
        <taxon>Cystobacterineae</taxon>
        <taxon>Archangiaceae</taxon>
        <taxon>Hyalangium</taxon>
    </lineage>
</organism>
<keyword evidence="3" id="KW-1185">Reference proteome</keyword>
<keyword evidence="1" id="KW-0812">Transmembrane</keyword>
<accession>A0A085WJZ5</accession>
<keyword evidence="1" id="KW-0472">Membrane</keyword>
<dbReference type="AlphaFoldDB" id="A0A085WJZ5"/>
<feature type="transmembrane region" description="Helical" evidence="1">
    <location>
        <begin position="116"/>
        <end position="142"/>
    </location>
</feature>
<gene>
    <name evidence="2" type="ORF">DB31_7245</name>
</gene>
<reference evidence="2 3" key="1">
    <citation type="submission" date="2014-04" db="EMBL/GenBank/DDBJ databases">
        <title>Genome assembly of Hyalangium minutum DSM 14724.</title>
        <authorList>
            <person name="Sharma G."/>
            <person name="Subramanian S."/>
        </authorList>
    </citation>
    <scope>NUCLEOTIDE SEQUENCE [LARGE SCALE GENOMIC DNA]</scope>
    <source>
        <strain evidence="2 3">DSM 14724</strain>
    </source>
</reference>
<dbReference type="EMBL" id="JMCB01000006">
    <property type="protein sequence ID" value="KFE68008.1"/>
    <property type="molecule type" value="Genomic_DNA"/>
</dbReference>
<sequence length="147" mass="15350">MLTPEPAGARCANHPEAAAVASCARCGTFLCGACTELLGEAASCASCLALLHKGAVPPRRMKVILALNVLVLVTFPLLGALPLQNLVMSVLGLWVGTRERRRIRESQGAVGGAGQAWLALGLGVVNGLLVLAWVGLLVSFIARRGRW</sequence>
<dbReference type="RefSeq" id="WP_044188411.1">
    <property type="nucleotide sequence ID" value="NZ_JMCB01000006.1"/>
</dbReference>
<keyword evidence="1" id="KW-1133">Transmembrane helix</keyword>
<evidence type="ECO:0000313" key="3">
    <source>
        <dbReference type="Proteomes" id="UP000028725"/>
    </source>
</evidence>
<protein>
    <recommendedName>
        <fullName evidence="4">B box-type domain-containing protein</fullName>
    </recommendedName>
</protein>
<feature type="transmembrane region" description="Helical" evidence="1">
    <location>
        <begin position="63"/>
        <end position="96"/>
    </location>
</feature>
<name>A0A085WJZ5_9BACT</name>
<proteinExistence type="predicted"/>
<dbReference type="STRING" id="394096.DB31_7245"/>
<comment type="caution">
    <text evidence="2">The sequence shown here is derived from an EMBL/GenBank/DDBJ whole genome shotgun (WGS) entry which is preliminary data.</text>
</comment>
<evidence type="ECO:0000256" key="1">
    <source>
        <dbReference type="SAM" id="Phobius"/>
    </source>
</evidence>